<dbReference type="GeneID" id="70135805"/>
<dbReference type="RefSeq" id="XP_045962271.1">
    <property type="nucleotide sequence ID" value="XM_046106914.1"/>
</dbReference>
<protein>
    <submittedName>
        <fullName evidence="1">Uncharacterized protein</fullName>
    </submittedName>
</protein>
<dbReference type="Proteomes" id="UP000758603">
    <property type="component" value="Unassembled WGS sequence"/>
</dbReference>
<sequence length="323" mass="37494">MPDAQFPQFQRLPRELQLMIWREGHPRYRHYFCLLTAQSRRGGRHQGLRLYRAINLKTGLDTGRLCRRSSPDRLSDIIDLGDGTHPEKVRLTGRINTLPGQRYHSLFEIFRGCAWGSGRPMDAHPSPAFVYMNFTQDVFFFDCSNLGCFQYLKSKPLNYSSPPPPDDHFFFNLQKLALLFKSDPDGQVGQMSIDRLLNFESNVLSRAKSLKLVYVVVEHDWDCEISKSAGFDWNEDGFVPYDQFASAHHSCSDPSACSCYAECSCRIGCRYTYTEGLKPYKCYHNKTQPVPELVRSRLLENEFKYFETKPDIQIVAERRLLWE</sequence>
<name>A0A9P9A073_9PEZI</name>
<comment type="caution">
    <text evidence="1">The sequence shown here is derived from an EMBL/GenBank/DDBJ whole genome shotgun (WGS) entry which is preliminary data.</text>
</comment>
<dbReference type="EMBL" id="JAGPXC010000002">
    <property type="protein sequence ID" value="KAH6658037.1"/>
    <property type="molecule type" value="Genomic_DNA"/>
</dbReference>
<dbReference type="AlphaFoldDB" id="A0A9P9A073"/>
<keyword evidence="2" id="KW-1185">Reference proteome</keyword>
<gene>
    <name evidence="1" type="ORF">BKA67DRAFT_656265</name>
</gene>
<evidence type="ECO:0000313" key="1">
    <source>
        <dbReference type="EMBL" id="KAH6658037.1"/>
    </source>
</evidence>
<proteinExistence type="predicted"/>
<evidence type="ECO:0000313" key="2">
    <source>
        <dbReference type="Proteomes" id="UP000758603"/>
    </source>
</evidence>
<dbReference type="OrthoDB" id="4686136at2759"/>
<organism evidence="1 2">
    <name type="scientific">Truncatella angustata</name>
    <dbReference type="NCBI Taxonomy" id="152316"/>
    <lineage>
        <taxon>Eukaryota</taxon>
        <taxon>Fungi</taxon>
        <taxon>Dikarya</taxon>
        <taxon>Ascomycota</taxon>
        <taxon>Pezizomycotina</taxon>
        <taxon>Sordariomycetes</taxon>
        <taxon>Xylariomycetidae</taxon>
        <taxon>Amphisphaeriales</taxon>
        <taxon>Sporocadaceae</taxon>
        <taxon>Truncatella</taxon>
    </lineage>
</organism>
<accession>A0A9P9A073</accession>
<reference evidence="1" key="1">
    <citation type="journal article" date="2021" name="Nat. Commun.">
        <title>Genetic determinants of endophytism in the Arabidopsis root mycobiome.</title>
        <authorList>
            <person name="Mesny F."/>
            <person name="Miyauchi S."/>
            <person name="Thiergart T."/>
            <person name="Pickel B."/>
            <person name="Atanasova L."/>
            <person name="Karlsson M."/>
            <person name="Huettel B."/>
            <person name="Barry K.W."/>
            <person name="Haridas S."/>
            <person name="Chen C."/>
            <person name="Bauer D."/>
            <person name="Andreopoulos W."/>
            <person name="Pangilinan J."/>
            <person name="LaButti K."/>
            <person name="Riley R."/>
            <person name="Lipzen A."/>
            <person name="Clum A."/>
            <person name="Drula E."/>
            <person name="Henrissat B."/>
            <person name="Kohler A."/>
            <person name="Grigoriev I.V."/>
            <person name="Martin F.M."/>
            <person name="Hacquard S."/>
        </authorList>
    </citation>
    <scope>NUCLEOTIDE SEQUENCE</scope>
    <source>
        <strain evidence="1">MPI-SDFR-AT-0073</strain>
    </source>
</reference>